<dbReference type="RefSeq" id="WP_267540896.1">
    <property type="nucleotide sequence ID" value="NZ_JAPNKA010000001.1"/>
</dbReference>
<organism evidence="1 2">
    <name type="scientific">Archangium lansingense</name>
    <dbReference type="NCBI Taxonomy" id="2995310"/>
    <lineage>
        <taxon>Bacteria</taxon>
        <taxon>Pseudomonadati</taxon>
        <taxon>Myxococcota</taxon>
        <taxon>Myxococcia</taxon>
        <taxon>Myxococcales</taxon>
        <taxon>Cystobacterineae</taxon>
        <taxon>Archangiaceae</taxon>
        <taxon>Archangium</taxon>
    </lineage>
</organism>
<name>A0ABT4AKV0_9BACT</name>
<evidence type="ECO:0000313" key="2">
    <source>
        <dbReference type="Proteomes" id="UP001207654"/>
    </source>
</evidence>
<protein>
    <submittedName>
        <fullName evidence="1">PRC-barrel domain containing protein</fullName>
    </submittedName>
</protein>
<evidence type="ECO:0000313" key="1">
    <source>
        <dbReference type="EMBL" id="MCY1082323.1"/>
    </source>
</evidence>
<dbReference type="Proteomes" id="UP001207654">
    <property type="component" value="Unassembled WGS sequence"/>
</dbReference>
<reference evidence="1 2" key="1">
    <citation type="submission" date="2022-11" db="EMBL/GenBank/DDBJ databases">
        <title>Minimal conservation of predation-associated metabolite biosynthetic gene clusters underscores biosynthetic potential of Myxococcota including descriptions for ten novel species: Archangium lansinium sp. nov., Myxococcus landrumus sp. nov., Nannocystis bai.</title>
        <authorList>
            <person name="Ahearne A."/>
            <person name="Stevens C."/>
            <person name="Phillips K."/>
        </authorList>
    </citation>
    <scope>NUCLEOTIDE SEQUENCE [LARGE SCALE GENOMIC DNA]</scope>
    <source>
        <strain evidence="1 2">MIWBW</strain>
    </source>
</reference>
<proteinExistence type="predicted"/>
<sequence>MGVEWLESPFERRSIQHGMKLRDQDGKVLGKVACIGETVLFMRQRFSRKVWAVPLARVERVAGKGVYVAGRGREALEPEAGRLHTEIVTAIYPLAEPPHTAMATERHAHA</sequence>
<accession>A0ABT4AKV0</accession>
<keyword evidence="2" id="KW-1185">Reference proteome</keyword>
<gene>
    <name evidence="1" type="ORF">OV287_48555</name>
</gene>
<comment type="caution">
    <text evidence="1">The sequence shown here is derived from an EMBL/GenBank/DDBJ whole genome shotgun (WGS) entry which is preliminary data.</text>
</comment>
<dbReference type="EMBL" id="JAPNKA010000001">
    <property type="protein sequence ID" value="MCY1082323.1"/>
    <property type="molecule type" value="Genomic_DNA"/>
</dbReference>